<dbReference type="Gene3D" id="3.55.40.20">
    <property type="entry name" value="Iron/manganese superoxide dismutase, C-terminal domain"/>
    <property type="match status" value="1"/>
</dbReference>
<evidence type="ECO:0000256" key="1">
    <source>
        <dbReference type="ARBA" id="ARBA00037226"/>
    </source>
</evidence>
<dbReference type="Proteomes" id="UP001377567">
    <property type="component" value="Unassembled WGS sequence"/>
</dbReference>
<dbReference type="SUPFAM" id="SSF54719">
    <property type="entry name" value="Fe,Mn superoxide dismutase (SOD), C-terminal domain"/>
    <property type="match status" value="1"/>
</dbReference>
<accession>A0AAV5S958</accession>
<feature type="domain" description="Manganese/iron superoxide dismutase C-terminal" evidence="2">
    <location>
        <begin position="252"/>
        <end position="298"/>
    </location>
</feature>
<dbReference type="EMBL" id="BTGD01000025">
    <property type="protein sequence ID" value="GMM58798.1"/>
    <property type="molecule type" value="Genomic_DNA"/>
</dbReference>
<reference evidence="3 4" key="1">
    <citation type="journal article" date="2023" name="Elife">
        <title>Identification of key yeast species and microbe-microbe interactions impacting larval growth of Drosophila in the wild.</title>
        <authorList>
            <person name="Mure A."/>
            <person name="Sugiura Y."/>
            <person name="Maeda R."/>
            <person name="Honda K."/>
            <person name="Sakurai N."/>
            <person name="Takahashi Y."/>
            <person name="Watada M."/>
            <person name="Katoh T."/>
            <person name="Gotoh A."/>
            <person name="Gotoh Y."/>
            <person name="Taniguchi I."/>
            <person name="Nakamura K."/>
            <person name="Hayashi T."/>
            <person name="Katayama T."/>
            <person name="Uemura T."/>
            <person name="Hattori Y."/>
        </authorList>
    </citation>
    <scope>NUCLEOTIDE SEQUENCE [LARGE SCALE GENOMIC DNA]</scope>
    <source>
        <strain evidence="3 4">KH-74</strain>
    </source>
</reference>
<evidence type="ECO:0000313" key="4">
    <source>
        <dbReference type="Proteomes" id="UP001377567"/>
    </source>
</evidence>
<dbReference type="GO" id="GO:0046872">
    <property type="term" value="F:metal ion binding"/>
    <property type="evidence" value="ECO:0007669"/>
    <property type="project" value="InterPro"/>
</dbReference>
<dbReference type="PANTHER" id="PTHR43595:SF1">
    <property type="entry name" value="SMALL RIBOSOMAL SUBUNIT PROTEIN MS43"/>
    <property type="match status" value="1"/>
</dbReference>
<keyword evidence="3" id="KW-0687">Ribonucleoprotein</keyword>
<dbReference type="GO" id="GO:0004784">
    <property type="term" value="F:superoxide dismutase activity"/>
    <property type="evidence" value="ECO:0007669"/>
    <property type="project" value="InterPro"/>
</dbReference>
<dbReference type="PANTHER" id="PTHR43595">
    <property type="entry name" value="37S RIBOSOMAL PROTEIN S26, MITOCHONDRIAL"/>
    <property type="match status" value="1"/>
</dbReference>
<dbReference type="Pfam" id="PF02777">
    <property type="entry name" value="Sod_Fe_C"/>
    <property type="match status" value="1"/>
</dbReference>
<dbReference type="GO" id="GO:0005737">
    <property type="term" value="C:cytoplasm"/>
    <property type="evidence" value="ECO:0007669"/>
    <property type="project" value="TreeGrafter"/>
</dbReference>
<comment type="caution">
    <text evidence="3">The sequence shown here is derived from an EMBL/GenBank/DDBJ whole genome shotgun (WGS) entry which is preliminary data.</text>
</comment>
<proteinExistence type="predicted"/>
<keyword evidence="3" id="KW-0689">Ribosomal protein</keyword>
<sequence>MNGSAPRTLRTLCSRSATRSLHAQAKPLASLRAGAPLDGLLSPQGLNNAYYARHDAYSHRLQQLAAHNPELQEAALDRIVADNARSPAKRDLLASASMLYNLQFAYASLKGTANATAPQRSSRDALLRTPDTAVAFANEPAAQGAHRLQEELAASFRSLVEFRTLLLGSAAAIEGDGYTWLLARKYATPYGGSSGAATDSASANLYDRLFVMNTYNAGSPFNFNSAGMLDALRGKGAEPLSDVERARATATDSSTVYIPLLAIDASPKAWLGDYGVYGKQAYLERVWQAVDWRVVEDRMPKKSPVVYA</sequence>
<dbReference type="InterPro" id="IPR036314">
    <property type="entry name" value="SOD_C_sf"/>
</dbReference>
<evidence type="ECO:0000259" key="2">
    <source>
        <dbReference type="Pfam" id="PF02777"/>
    </source>
</evidence>
<protein>
    <submittedName>
        <fullName evidence="3">Mitochondrial 37S ribosomal protein</fullName>
    </submittedName>
</protein>
<comment type="function">
    <text evidence="1">Component of the mitochondrial ribosome (mitoribosome), a dedicated translation machinery responsible for the synthesis of mitochondrial genome-encoded proteins, including at least some of the essential transmembrane subunits of the mitochondrial respiratory chain. The mitoribosomes are attached to the mitochondrial inner membrane and translation products are cotranslationally integrated into the membrane.</text>
</comment>
<organism evidence="3 4">
    <name type="scientific">Maudiozyma humilis</name>
    <name type="common">Sour dough yeast</name>
    <name type="synonym">Kazachstania humilis</name>
    <dbReference type="NCBI Taxonomy" id="51915"/>
    <lineage>
        <taxon>Eukaryota</taxon>
        <taxon>Fungi</taxon>
        <taxon>Dikarya</taxon>
        <taxon>Ascomycota</taxon>
        <taxon>Saccharomycotina</taxon>
        <taxon>Saccharomycetes</taxon>
        <taxon>Saccharomycetales</taxon>
        <taxon>Saccharomycetaceae</taxon>
        <taxon>Maudiozyma</taxon>
    </lineage>
</organism>
<dbReference type="InterPro" id="IPR019832">
    <property type="entry name" value="Mn/Fe_SOD_C"/>
</dbReference>
<keyword evidence="4" id="KW-1185">Reference proteome</keyword>
<evidence type="ECO:0000313" key="3">
    <source>
        <dbReference type="EMBL" id="GMM58798.1"/>
    </source>
</evidence>
<dbReference type="GO" id="GO:0005840">
    <property type="term" value="C:ribosome"/>
    <property type="evidence" value="ECO:0007669"/>
    <property type="project" value="UniProtKB-KW"/>
</dbReference>
<name>A0AAV5S958_MAUHU</name>
<gene>
    <name evidence="3" type="ORF">DAKH74_054150</name>
</gene>
<dbReference type="AlphaFoldDB" id="A0AAV5S958"/>